<dbReference type="STRING" id="224129.A0A1W4X106"/>
<dbReference type="GeneID" id="108737627"/>
<accession>A0A1W4X106</accession>
<dbReference type="InterPro" id="IPR038870">
    <property type="entry name" value="UBAP1"/>
</dbReference>
<dbReference type="PROSITE" id="PS50030">
    <property type="entry name" value="UBA"/>
    <property type="match status" value="1"/>
</dbReference>
<dbReference type="Proteomes" id="UP000192223">
    <property type="component" value="Unplaced"/>
</dbReference>
<dbReference type="KEGG" id="apln:108737627"/>
<evidence type="ECO:0000256" key="1">
    <source>
        <dbReference type="SAM" id="Coils"/>
    </source>
</evidence>
<protein>
    <submittedName>
        <fullName evidence="5 6">Myosin-M heavy chain</fullName>
    </submittedName>
</protein>
<evidence type="ECO:0000259" key="3">
    <source>
        <dbReference type="PROSITE" id="PS51497"/>
    </source>
</evidence>
<name>A0A1W4X106_AGRPL</name>
<dbReference type="GO" id="GO:0000813">
    <property type="term" value="C:ESCRT I complex"/>
    <property type="evidence" value="ECO:0007669"/>
    <property type="project" value="InterPro"/>
</dbReference>
<dbReference type="InterPro" id="IPR042575">
    <property type="entry name" value="UBAP1_C"/>
</dbReference>
<feature type="coiled-coil region" evidence="1">
    <location>
        <begin position="79"/>
        <end position="131"/>
    </location>
</feature>
<dbReference type="GO" id="GO:0043130">
    <property type="term" value="F:ubiquitin binding"/>
    <property type="evidence" value="ECO:0007669"/>
    <property type="project" value="InterPro"/>
</dbReference>
<dbReference type="OrthoDB" id="2018023at2759"/>
<sequence length="498" mass="56857">MFVCESYFFAIFIIKEVEEVMSLKQGQETHHSYMDGIRVKISENYKPPPRINPVTAYTQRILNKKHIQDNLSTYDFTLETNIKEKVKELKIARQQIRKEKKIRYENAKEERQRRLEQTEQEKKRLESEEKEIFIGANNSSVSSKFHENVSKILPYNTSNSVNTFNDISHNNFPTITTRPTYSHILTPIPLKEPICSTVTSKLNDKSPLNISDFEADNSSPFDNVELKTINDLEELAQVLKNDESINRLNVNPYIQMPQYGHYTPVNTVSSIPEPSTSYSMPNYNISSHPSFVTSESSQMAYQQKLPYSTANGFYYQPLTLEYDYNKVSSYEIPQATSYTYSKTGTSITDSKQSNTSVSASYKSVPDIMKALQDELSNVRMSNTNINRISCPESVTRNVQTTELSRKQKNTEEEEEKDEVFLSLPANLKAFSHNISSMGFPLSRVAKVVVAVGEDQKKVIEHLLAMSELLDLGFPESEVSKALLKSDNDRDKALDILIS</sequence>
<organism evidence="4 6">
    <name type="scientific">Agrilus planipennis</name>
    <name type="common">Emerald ash borer</name>
    <name type="synonym">Agrilus marcopoli</name>
    <dbReference type="NCBI Taxonomy" id="224129"/>
    <lineage>
        <taxon>Eukaryota</taxon>
        <taxon>Metazoa</taxon>
        <taxon>Ecdysozoa</taxon>
        <taxon>Arthropoda</taxon>
        <taxon>Hexapoda</taxon>
        <taxon>Insecta</taxon>
        <taxon>Pterygota</taxon>
        <taxon>Neoptera</taxon>
        <taxon>Endopterygota</taxon>
        <taxon>Coleoptera</taxon>
        <taxon>Polyphaga</taxon>
        <taxon>Elateriformia</taxon>
        <taxon>Buprestoidea</taxon>
        <taxon>Buprestidae</taxon>
        <taxon>Agrilinae</taxon>
        <taxon>Agrilus</taxon>
    </lineage>
</organism>
<dbReference type="InterPro" id="IPR023340">
    <property type="entry name" value="UMA"/>
</dbReference>
<dbReference type="RefSeq" id="XP_018326078.1">
    <property type="nucleotide sequence ID" value="XM_018470576.1"/>
</dbReference>
<dbReference type="GO" id="GO:0043162">
    <property type="term" value="P:ubiquitin-dependent protein catabolic process via the multivesicular body sorting pathway"/>
    <property type="evidence" value="ECO:0007669"/>
    <property type="project" value="InterPro"/>
</dbReference>
<dbReference type="InterPro" id="IPR015940">
    <property type="entry name" value="UBA"/>
</dbReference>
<dbReference type="PANTHER" id="PTHR15960:SF5">
    <property type="entry name" value="LD44032P"/>
    <property type="match status" value="1"/>
</dbReference>
<keyword evidence="1" id="KW-0175">Coiled coil</keyword>
<dbReference type="RefSeq" id="XP_018326077.1">
    <property type="nucleotide sequence ID" value="XM_018470575.1"/>
</dbReference>
<proteinExistence type="predicted"/>
<evidence type="ECO:0000259" key="2">
    <source>
        <dbReference type="PROSITE" id="PS50030"/>
    </source>
</evidence>
<dbReference type="InterPro" id="IPR009060">
    <property type="entry name" value="UBA-like_sf"/>
</dbReference>
<evidence type="ECO:0000313" key="6">
    <source>
        <dbReference type="RefSeq" id="XP_018326078.1"/>
    </source>
</evidence>
<gene>
    <name evidence="5 6" type="primary">LOC108737627</name>
</gene>
<feature type="domain" description="UBA" evidence="2">
    <location>
        <begin position="452"/>
        <end position="498"/>
    </location>
</feature>
<keyword evidence="4" id="KW-1185">Reference proteome</keyword>
<dbReference type="AlphaFoldDB" id="A0A1W4X106"/>
<dbReference type="PROSITE" id="PS51497">
    <property type="entry name" value="UMA"/>
    <property type="match status" value="1"/>
</dbReference>
<evidence type="ECO:0000313" key="5">
    <source>
        <dbReference type="RefSeq" id="XP_018326077.1"/>
    </source>
</evidence>
<feature type="domain" description="UMA" evidence="3">
    <location>
        <begin position="34"/>
        <end position="83"/>
    </location>
</feature>
<dbReference type="CDD" id="cd14316">
    <property type="entry name" value="UBA2_UBAP1_like"/>
    <property type="match status" value="1"/>
</dbReference>
<dbReference type="Gene3D" id="1.20.120.1920">
    <property type="entry name" value="UBAP1 SOUBA domain"/>
    <property type="match status" value="1"/>
</dbReference>
<reference evidence="5 6" key="1">
    <citation type="submission" date="2025-04" db="UniProtKB">
        <authorList>
            <consortium name="RefSeq"/>
        </authorList>
    </citation>
    <scope>IDENTIFICATION</scope>
    <source>
        <tissue evidence="5 6">Entire body</tissue>
    </source>
</reference>
<dbReference type="PANTHER" id="PTHR15960">
    <property type="entry name" value="LD44032P"/>
    <property type="match status" value="1"/>
</dbReference>
<dbReference type="SUPFAM" id="SSF46934">
    <property type="entry name" value="UBA-like"/>
    <property type="match status" value="1"/>
</dbReference>
<evidence type="ECO:0000313" key="4">
    <source>
        <dbReference type="Proteomes" id="UP000192223"/>
    </source>
</evidence>